<proteinExistence type="predicted"/>
<protein>
    <submittedName>
        <fullName evidence="1">Uncharacterized protein</fullName>
    </submittedName>
</protein>
<evidence type="ECO:0000313" key="2">
    <source>
        <dbReference type="Proteomes" id="UP001154252"/>
    </source>
</evidence>
<dbReference type="EMBL" id="CAJVRC010000880">
    <property type="protein sequence ID" value="CAG8903148.1"/>
    <property type="molecule type" value="Genomic_DNA"/>
</dbReference>
<accession>A0A9W4KJX9</accession>
<sequence length="496" mass="56404">MARTAQNVPPSRPHEWRQREYLDHQGNPVILGKVSGDDDSFDAEEKHTIQIYSKTTIQPADFTDLYRYLKPISEDPIFLEIYTPNQDDAFACVEHQRREIAYRKRLYADTDQPSGPLPPLIPTFRISGSFSRSQPNFDTGSCLLLTSDSYQAGWDSKKRDEIGTGPLWIDFTRKFSNQIREIDLAARVEFDELDDIPFFAEYGTGVFPEATEVTVKLKNDQTAMDQYIESMLDYLQKRDASGWELDYGTDELVSVQTTWDSQQVKEILNEQRTKDLRSMDPDTLSLSRGPRDTEVTIKNHSGVESDLQYVIYVQFLADILDPALLETTARLFTAHVISKLGSNKTVRFDFKIPGLSLSSILSFPNDLPVGALHSPEDGSERQRILPLRRHDIGILPDTTCEQFAVVLDKPAFVTEPGVLFFMNNLKPKDFIDHRYPVAEVRRSAGMFEVVRRLAMLGIEEKLGNSPNRDVTKEECLALLGLSLAQYQDAVFEAEQN</sequence>
<dbReference type="Proteomes" id="UP001154252">
    <property type="component" value="Unassembled WGS sequence"/>
</dbReference>
<evidence type="ECO:0000313" key="1">
    <source>
        <dbReference type="EMBL" id="CAG8903148.1"/>
    </source>
</evidence>
<comment type="caution">
    <text evidence="1">The sequence shown here is derived from an EMBL/GenBank/DDBJ whole genome shotgun (WGS) entry which is preliminary data.</text>
</comment>
<keyword evidence="2" id="KW-1185">Reference proteome</keyword>
<dbReference type="AlphaFoldDB" id="A0A9W4KJX9"/>
<reference evidence="1" key="1">
    <citation type="submission" date="2021-07" db="EMBL/GenBank/DDBJ databases">
        <authorList>
            <person name="Branca A.L. A."/>
        </authorList>
    </citation>
    <scope>NUCLEOTIDE SEQUENCE</scope>
</reference>
<dbReference type="OrthoDB" id="4359244at2759"/>
<organism evidence="1 2">
    <name type="scientific">Penicillium egyptiacum</name>
    <dbReference type="NCBI Taxonomy" id="1303716"/>
    <lineage>
        <taxon>Eukaryota</taxon>
        <taxon>Fungi</taxon>
        <taxon>Dikarya</taxon>
        <taxon>Ascomycota</taxon>
        <taxon>Pezizomycotina</taxon>
        <taxon>Eurotiomycetes</taxon>
        <taxon>Eurotiomycetidae</taxon>
        <taxon>Eurotiales</taxon>
        <taxon>Aspergillaceae</taxon>
        <taxon>Penicillium</taxon>
    </lineage>
</organism>
<gene>
    <name evidence="1" type="ORF">PEGY_LOCUS7128</name>
</gene>
<name>A0A9W4KJX9_9EURO</name>